<accession>A0A1G2DEC7</accession>
<organism evidence="1 2">
    <name type="scientific">Candidatus Lloydbacteria bacterium RIFCSPLOWO2_01_FULL_50_20</name>
    <dbReference type="NCBI Taxonomy" id="1798665"/>
    <lineage>
        <taxon>Bacteria</taxon>
        <taxon>Candidatus Lloydiibacteriota</taxon>
    </lineage>
</organism>
<protein>
    <recommendedName>
        <fullName evidence="3">Fibronectin type-III domain-containing protein</fullName>
    </recommendedName>
</protein>
<comment type="caution">
    <text evidence="1">The sequence shown here is derived from an EMBL/GenBank/DDBJ whole genome shotgun (WGS) entry which is preliminary data.</text>
</comment>
<gene>
    <name evidence="1" type="ORF">A2942_01875</name>
</gene>
<dbReference type="GO" id="GO:0003993">
    <property type="term" value="F:acid phosphatase activity"/>
    <property type="evidence" value="ECO:0007669"/>
    <property type="project" value="InterPro"/>
</dbReference>
<dbReference type="AlphaFoldDB" id="A0A1G2DEC7"/>
<dbReference type="Proteomes" id="UP000178534">
    <property type="component" value="Unassembled WGS sequence"/>
</dbReference>
<reference evidence="1 2" key="1">
    <citation type="journal article" date="2016" name="Nat. Commun.">
        <title>Thousands of microbial genomes shed light on interconnected biogeochemical processes in an aquifer system.</title>
        <authorList>
            <person name="Anantharaman K."/>
            <person name="Brown C.T."/>
            <person name="Hug L.A."/>
            <person name="Sharon I."/>
            <person name="Castelle C.J."/>
            <person name="Probst A.J."/>
            <person name="Thomas B.C."/>
            <person name="Singh A."/>
            <person name="Wilkins M.J."/>
            <person name="Karaoz U."/>
            <person name="Brodie E.L."/>
            <person name="Williams K.H."/>
            <person name="Hubbard S.S."/>
            <person name="Banfield J.F."/>
        </authorList>
    </citation>
    <scope>NUCLEOTIDE SEQUENCE [LARGE SCALE GENOMIC DNA]</scope>
</reference>
<proteinExistence type="predicted"/>
<evidence type="ECO:0000313" key="1">
    <source>
        <dbReference type="EMBL" id="OGZ11893.1"/>
    </source>
</evidence>
<evidence type="ECO:0008006" key="3">
    <source>
        <dbReference type="Google" id="ProtNLM"/>
    </source>
</evidence>
<dbReference type="STRING" id="1798665.A2942_01875"/>
<dbReference type="SUPFAM" id="SSF49363">
    <property type="entry name" value="Purple acid phosphatase, N-terminal domain"/>
    <property type="match status" value="1"/>
</dbReference>
<sequence length="1080" mass="114790">MGNFFYTTSVVRGLLIFISGVLFFTQTAYAAVSYSQTVTLDPGWNIVSTPRLLESHSFSAPETIANFSIYTLDPAQASGWATMADFGQSEFIPLYGYFINNKTATSQTLTFNYKASTTPNERLFERTFTQEGWYSFGIANPSYAKAQGDNTTDIDNPDHILNSLLGATSNYDSVVDFTDASFVTDPDSVALVDQWNLKIRSADVTDTTEINSLNDFRETKGYAIYIKNPGAILNGFQNADIPQCADGIDNDGDGKVDFPDDLGCTSALDTGESNLPAGTMTLAKSPTYADQTVTVPWTAYKIAEYQVITAGDDTFALGVLGLELLGSTTTVESLTDIYLVVGGTTTPGYATSTRVFFWIGEGETFAPNSTTKIDVYASLPSIIAGETIATQFVVAGVSYNSGEIVTTDIVGGQMITASSTTSTTPPSPPLPPSPALFSDWSNIQITDFPGDENVYYGEYPALTSSDNGYAVAWEGSDGSPVGENIFFQRLDIDGNPIGQALELSDHGYCGCLTAYPPNISWNGSEYGVAWIDVQLNTNGTIRGNYLRLVTINNSGATTSDELVRIEDGQGGVTWTGSVNGWTFSPSFTNGASVSVSSGKIYFNSTTTVNELVSAVPGNNSHPFLISSGAYFAVVWMNVQNNKLQLYFGSKRMGSSTPDTTAPVISNIATTNITESSAKITWTTDESADSKVYFLPAIILAGNDGGYGTSHSINLGNLSYPATYSYVVVSKDASGNTGTSSEQSFTTVGQTITAAQGLLNATIDASTPLAGIVVGNSMPKLASFKFSALNDSFTVTELTAKVASTSDAMTITELVFKDGSTELARVPFVGVYASSTGFSIVIPSGSSKVIDVYANLGSSSGANIGVTLSGYAAMSSSGVNSFENVDLVGNDIYVFRTRPTIRDVSLSATLSTGTKVLARFAIDADAGGTLAWRKLTANFTKSSSVSLGNFQIFDRSTAYDWSGFPIPGAQPVAEGVALSDGNTATFVSSVDQEIHAATTKVYEIRATVSGDLQSGDYVTTSVAPARLQYDPPTFLSGVASSSNIIWSDLSASPHSDASLDWNNDYFILYQSHQVEDRTLTY</sequence>
<dbReference type="InterPro" id="IPR008963">
    <property type="entry name" value="Purple_acid_Pase-like_N"/>
</dbReference>
<name>A0A1G2DEC7_9BACT</name>
<evidence type="ECO:0000313" key="2">
    <source>
        <dbReference type="Proteomes" id="UP000178534"/>
    </source>
</evidence>
<dbReference type="EMBL" id="MHLP01000031">
    <property type="protein sequence ID" value="OGZ11893.1"/>
    <property type="molecule type" value="Genomic_DNA"/>
</dbReference>
<dbReference type="GO" id="GO:0046872">
    <property type="term" value="F:metal ion binding"/>
    <property type="evidence" value="ECO:0007669"/>
    <property type="project" value="InterPro"/>
</dbReference>